<dbReference type="Proteomes" id="UP000663851">
    <property type="component" value="Unassembled WGS sequence"/>
</dbReference>
<evidence type="ECO:0000313" key="2">
    <source>
        <dbReference type="EMBL" id="CAF4556734.1"/>
    </source>
</evidence>
<accession>A0A820YZH1</accession>
<evidence type="ECO:0000256" key="1">
    <source>
        <dbReference type="SAM" id="SignalP"/>
    </source>
</evidence>
<feature type="signal peptide" evidence="1">
    <location>
        <begin position="1"/>
        <end position="20"/>
    </location>
</feature>
<sequence length="287" mass="33614">FVAKIVTLLLHLTIVSLSSTSQEFDMGNSHSDGQAELCCCVPVTYEEIDHETLVHVKRIRWNGQYNRGYCTENCTKINMTATHTYWKGRLASSPERFPYYVPSSWFRLSVQVDTTCLPDWGPNWHTLYHGTDPRNIHKIIENGFRVRECQHGFPALYLSPSIQYCSHPRYARVISHKSMFFQFVLEVRVDIRKLQPLKKRETLEVGVKGDIDPNFPNNEDLEFLLRAQEGKFIKSCEGVVVTGVMVRKINFDPALLPSSWWWCKWRTWVQIHHYYYNSTPKLEKHTQ</sequence>
<dbReference type="Gene3D" id="3.90.228.10">
    <property type="match status" value="1"/>
</dbReference>
<organism evidence="2 3">
    <name type="scientific">Rotaria socialis</name>
    <dbReference type="NCBI Taxonomy" id="392032"/>
    <lineage>
        <taxon>Eukaryota</taxon>
        <taxon>Metazoa</taxon>
        <taxon>Spiralia</taxon>
        <taxon>Gnathifera</taxon>
        <taxon>Rotifera</taxon>
        <taxon>Eurotatoria</taxon>
        <taxon>Bdelloidea</taxon>
        <taxon>Philodinida</taxon>
        <taxon>Philodinidae</taxon>
        <taxon>Rotaria</taxon>
    </lineage>
</organism>
<comment type="caution">
    <text evidence="2">The sequence shown here is derived from an EMBL/GenBank/DDBJ whole genome shotgun (WGS) entry which is preliminary data.</text>
</comment>
<reference evidence="2" key="1">
    <citation type="submission" date="2021-02" db="EMBL/GenBank/DDBJ databases">
        <authorList>
            <person name="Nowell W R."/>
        </authorList>
    </citation>
    <scope>NUCLEOTIDE SEQUENCE</scope>
</reference>
<feature type="chain" id="PRO_5032564584" evidence="1">
    <location>
        <begin position="21"/>
        <end position="287"/>
    </location>
</feature>
<feature type="non-terminal residue" evidence="2">
    <location>
        <position position="1"/>
    </location>
</feature>
<dbReference type="AlphaFoldDB" id="A0A820YZH1"/>
<dbReference type="SUPFAM" id="SSF56399">
    <property type="entry name" value="ADP-ribosylation"/>
    <property type="match status" value="1"/>
</dbReference>
<protein>
    <submittedName>
        <fullName evidence="2">Uncharacterized protein</fullName>
    </submittedName>
</protein>
<proteinExistence type="predicted"/>
<gene>
    <name evidence="2" type="ORF">HFQ381_LOCUS31204</name>
</gene>
<keyword evidence="1" id="KW-0732">Signal</keyword>
<name>A0A820YZH1_9BILA</name>
<evidence type="ECO:0000313" key="3">
    <source>
        <dbReference type="Proteomes" id="UP000663851"/>
    </source>
</evidence>
<dbReference type="EMBL" id="CAJOBO010006128">
    <property type="protein sequence ID" value="CAF4556734.1"/>
    <property type="molecule type" value="Genomic_DNA"/>
</dbReference>